<name>A0ACD3ZS15_FUSSC</name>
<organism evidence="1 2">
    <name type="scientific">Fusarium solani subsp. cucurbitae</name>
    <name type="common">Neocosmosporum cucurbitae</name>
    <dbReference type="NCBI Taxonomy" id="2747967"/>
    <lineage>
        <taxon>Eukaryota</taxon>
        <taxon>Fungi</taxon>
        <taxon>Dikarya</taxon>
        <taxon>Ascomycota</taxon>
        <taxon>Pezizomycotina</taxon>
        <taxon>Sordariomycetes</taxon>
        <taxon>Hypocreomycetidae</taxon>
        <taxon>Hypocreales</taxon>
        <taxon>Nectriaceae</taxon>
        <taxon>Fusarium</taxon>
        <taxon>Fusarium solani species complex</taxon>
    </lineage>
</organism>
<sequence>MEGQIFSYKNFTGYPASENGGDNTYDDIGDGPSYDPINAYPMAQNGFNLASHANNHAWDYELAGVEATYKYLNDAGFAVRQAVFQQRNKKRIALVAAAGTHTPESVAGPGGGDRQDRPRPGVSVLRATAVTRVQSAEFEAIKKVAIAQGQDITAGTTDITLYTGQIPMAWSNWRLSKTPGLDWDINPDDYAGIVASVREAKKSTDATVFSLHAHESDSGFDDWYNPIPLEATVPASYTRNISHAVIDAGADIVFIHGPHHLRGIQIYKGRPIFYSLSSLTYSLGLHFRGVDLPIEWDDSIAALANFENGKLSKVALHPIVHSQLTNDTSDPQSQLPKLAPKPEAQRILEYLRRVSKPFGTKIDIDNDVGYIKFDY</sequence>
<reference evidence="1" key="1">
    <citation type="submission" date="2021-11" db="EMBL/GenBank/DDBJ databases">
        <title>Fusarium solani-melongenae Genome sequencing and assembly.</title>
        <authorList>
            <person name="Xie S."/>
            <person name="Huang L."/>
            <person name="Zhang X."/>
        </authorList>
    </citation>
    <scope>NUCLEOTIDE SEQUENCE</scope>
    <source>
        <strain evidence="1">CRI 24-3</strain>
    </source>
</reference>
<dbReference type="EMBL" id="CP090041">
    <property type="protein sequence ID" value="UPL03877.1"/>
    <property type="molecule type" value="Genomic_DNA"/>
</dbReference>
<evidence type="ECO:0000313" key="2">
    <source>
        <dbReference type="Proteomes" id="UP000830768"/>
    </source>
</evidence>
<evidence type="ECO:0000313" key="1">
    <source>
        <dbReference type="EMBL" id="UPL03877.1"/>
    </source>
</evidence>
<keyword evidence="2" id="KW-1185">Reference proteome</keyword>
<gene>
    <name evidence="1" type="ORF">LCI18_014811</name>
</gene>
<accession>A0ACD3ZS15</accession>
<dbReference type="Proteomes" id="UP000830768">
    <property type="component" value="Chromosome 13"/>
</dbReference>
<protein>
    <submittedName>
        <fullName evidence="1">Uncharacterized protein</fullName>
    </submittedName>
</protein>
<proteinExistence type="predicted"/>